<evidence type="ECO:0000256" key="1">
    <source>
        <dbReference type="SAM" id="Phobius"/>
    </source>
</evidence>
<dbReference type="RefSeq" id="WP_169923686.1">
    <property type="nucleotide sequence ID" value="NZ_PDJC01000001.1"/>
</dbReference>
<organism evidence="2 3">
    <name type="scientific">Propionicimonas paludicola</name>
    <dbReference type="NCBI Taxonomy" id="185243"/>
    <lineage>
        <taxon>Bacteria</taxon>
        <taxon>Bacillati</taxon>
        <taxon>Actinomycetota</taxon>
        <taxon>Actinomycetes</taxon>
        <taxon>Propionibacteriales</taxon>
        <taxon>Nocardioidaceae</taxon>
        <taxon>Propionicimonas</taxon>
    </lineage>
</organism>
<name>A0A2A9CQI9_9ACTN</name>
<dbReference type="Proteomes" id="UP000226079">
    <property type="component" value="Unassembled WGS sequence"/>
</dbReference>
<gene>
    <name evidence="2" type="ORF">ATK74_0329</name>
</gene>
<evidence type="ECO:0008006" key="4">
    <source>
        <dbReference type="Google" id="ProtNLM"/>
    </source>
</evidence>
<dbReference type="AlphaFoldDB" id="A0A2A9CQI9"/>
<keyword evidence="1" id="KW-0812">Transmembrane</keyword>
<protein>
    <recommendedName>
        <fullName evidence="4">DUF5668 domain-containing protein</fullName>
    </recommendedName>
</protein>
<keyword evidence="1" id="KW-1133">Transmembrane helix</keyword>
<accession>A0A2A9CQI9</accession>
<sequence>MNRDRAAFGFGLAAILLGGIGLWSSFGHVDWGFVRTAAPVALIVIGAGMVLLSRQHH</sequence>
<feature type="transmembrane region" description="Helical" evidence="1">
    <location>
        <begin position="32"/>
        <end position="52"/>
    </location>
</feature>
<evidence type="ECO:0000313" key="3">
    <source>
        <dbReference type="Proteomes" id="UP000226079"/>
    </source>
</evidence>
<feature type="transmembrane region" description="Helical" evidence="1">
    <location>
        <begin position="7"/>
        <end position="26"/>
    </location>
</feature>
<dbReference type="EMBL" id="PDJC01000001">
    <property type="protein sequence ID" value="PFG15809.1"/>
    <property type="molecule type" value="Genomic_DNA"/>
</dbReference>
<evidence type="ECO:0000313" key="2">
    <source>
        <dbReference type="EMBL" id="PFG15809.1"/>
    </source>
</evidence>
<comment type="caution">
    <text evidence="2">The sequence shown here is derived from an EMBL/GenBank/DDBJ whole genome shotgun (WGS) entry which is preliminary data.</text>
</comment>
<keyword evidence="3" id="KW-1185">Reference proteome</keyword>
<reference evidence="2 3" key="1">
    <citation type="submission" date="2017-10" db="EMBL/GenBank/DDBJ databases">
        <title>Sequencing the genomes of 1000 actinobacteria strains.</title>
        <authorList>
            <person name="Klenk H.-P."/>
        </authorList>
    </citation>
    <scope>NUCLEOTIDE SEQUENCE [LARGE SCALE GENOMIC DNA]</scope>
    <source>
        <strain evidence="2 3">DSM 15597</strain>
    </source>
</reference>
<keyword evidence="1" id="KW-0472">Membrane</keyword>
<proteinExistence type="predicted"/>